<reference evidence="1" key="2">
    <citation type="submission" date="2025-08" db="UniProtKB">
        <authorList>
            <consortium name="Ensembl"/>
        </authorList>
    </citation>
    <scope>IDENTIFICATION</scope>
</reference>
<dbReference type="Ensembl" id="ENSEAST00005014684.2">
    <property type="protein sequence ID" value="ENSEASP00005013520.2"/>
    <property type="gene ID" value="ENSEASG00005009446.2"/>
</dbReference>
<name>A0A8C4LMP3_EQUAS</name>
<dbReference type="GO" id="GO:0005615">
    <property type="term" value="C:extracellular space"/>
    <property type="evidence" value="ECO:0007669"/>
    <property type="project" value="Ensembl"/>
</dbReference>
<gene>
    <name evidence="1" type="primary">C6orf58</name>
</gene>
<dbReference type="Pfam" id="PF05612">
    <property type="entry name" value="Leg1"/>
    <property type="match status" value="2"/>
</dbReference>
<dbReference type="PANTHER" id="PTHR18820:SF4">
    <property type="entry name" value="CHROMOSOME 6 OPEN READING FRAME 58"/>
    <property type="match status" value="1"/>
</dbReference>
<evidence type="ECO:0000313" key="2">
    <source>
        <dbReference type="Proteomes" id="UP000694387"/>
    </source>
</evidence>
<dbReference type="GeneTree" id="ENSGT00390000004904"/>
<sequence>MGFLPPWACVLVGCFSVSLAGDSSLSDLYPPLWEESPGQFSDYRVENGKYIIDPWVYPERMGMYKILLNKTAIDFERFAPENKDNILWVLPLQHGWQYSTDRLAAPSKRTDCGYESGDRLCISVDSWWADINYFLSAIPFLAAVDSGIMGISSDQVVLLPPPKDQTEFCLNVSSCRSSFTGAMRTWNVFYQVPFLSFWTNYNCTCFHLFFRLEYYSKPEAEFGRSWAVAVYYIAASRFPTTLTKVYQFKEGLPPRLLVSGDKAPFIRDFTDLQNIVLFGVNLLYKINESTEMYIVTTHTLKESHDFLWASILYVLLLPLMACPFS</sequence>
<reference evidence="1" key="3">
    <citation type="submission" date="2025-09" db="UniProtKB">
        <authorList>
            <consortium name="Ensembl"/>
        </authorList>
    </citation>
    <scope>IDENTIFICATION</scope>
</reference>
<accession>A0A8C4LMP3</accession>
<evidence type="ECO:0000313" key="1">
    <source>
        <dbReference type="Ensembl" id="ENSEASP00005013520.2"/>
    </source>
</evidence>
<dbReference type="AlphaFoldDB" id="A0A8C4LMP3"/>
<protein>
    <submittedName>
        <fullName evidence="1">Chromosome 6 open reading frame 58</fullName>
    </submittedName>
</protein>
<organism evidence="1 2">
    <name type="scientific">Equus asinus</name>
    <name type="common">Donkey</name>
    <name type="synonym">Equus africanus asinus</name>
    <dbReference type="NCBI Taxonomy" id="9793"/>
    <lineage>
        <taxon>Eukaryota</taxon>
        <taxon>Metazoa</taxon>
        <taxon>Chordata</taxon>
        <taxon>Craniata</taxon>
        <taxon>Vertebrata</taxon>
        <taxon>Euteleostomi</taxon>
        <taxon>Mammalia</taxon>
        <taxon>Eutheria</taxon>
        <taxon>Laurasiatheria</taxon>
        <taxon>Perissodactyla</taxon>
        <taxon>Equidae</taxon>
        <taxon>Equus</taxon>
    </lineage>
</organism>
<reference evidence="1 2" key="1">
    <citation type="journal article" date="2020" name="Nat. Commun.">
        <title>Donkey genomes provide new insights into domestication and selection for coat color.</title>
        <authorList>
            <person name="Wang"/>
            <person name="C."/>
            <person name="Li"/>
            <person name="H."/>
            <person name="Guo"/>
            <person name="Y."/>
            <person name="Huang"/>
            <person name="J."/>
            <person name="Sun"/>
            <person name="Y."/>
            <person name="Min"/>
            <person name="J."/>
            <person name="Wang"/>
            <person name="J."/>
            <person name="Fang"/>
            <person name="X."/>
            <person name="Zhao"/>
            <person name="Z."/>
            <person name="Wang"/>
            <person name="S."/>
            <person name="Zhang"/>
            <person name="Y."/>
            <person name="Liu"/>
            <person name="Q."/>
            <person name="Jiang"/>
            <person name="Q."/>
            <person name="Wang"/>
            <person name="X."/>
            <person name="Guo"/>
            <person name="Y."/>
            <person name="Yang"/>
            <person name="C."/>
            <person name="Wang"/>
            <person name="Y."/>
            <person name="Tian"/>
            <person name="F."/>
            <person name="Zhuang"/>
            <person name="G."/>
            <person name="Fan"/>
            <person name="Y."/>
            <person name="Gao"/>
            <person name="Q."/>
            <person name="Li"/>
            <person name="Y."/>
            <person name="Ju"/>
            <person name="Z."/>
            <person name="Li"/>
            <person name="J."/>
            <person name="Li"/>
            <person name="R."/>
            <person name="Hou"/>
            <person name="M."/>
            <person name="Yang"/>
            <person name="G."/>
            <person name="Liu"/>
            <person name="G."/>
            <person name="Liu"/>
            <person name="W."/>
            <person name="Guo"/>
            <person name="J."/>
            <person name="Pan"/>
            <person name="S."/>
            <person name="Fan"/>
            <person name="G."/>
            <person name="Zhang"/>
            <person name="W."/>
            <person name="Zhang"/>
            <person name="R."/>
            <person name="Yu"/>
            <person name="J."/>
            <person name="Zhang"/>
            <person name="X."/>
            <person name="Yin"/>
            <person name="Q."/>
            <person name="Ji"/>
            <person name="C."/>
            <person name="Jin"/>
            <person name="Y."/>
            <person name="Yue"/>
            <person name="G."/>
            <person name="Liu"/>
            <person name="M."/>
            <person name="Xu"/>
            <person name="J."/>
            <person name="Liu"/>
            <person name="S."/>
            <person name="Jordana"/>
            <person name="J."/>
            <person name="Noce"/>
            <person name="A."/>
            <person name="Amills"/>
            <person name="M."/>
            <person name="Wu"/>
            <person name="D.D."/>
            <person name="Li"/>
            <person name="S."/>
            <person name="Zhou"/>
            <person name="X. and Zhong"/>
            <person name="J."/>
        </authorList>
    </citation>
    <scope>NUCLEOTIDE SEQUENCE [LARGE SCALE GENOMIC DNA]</scope>
</reference>
<dbReference type="Proteomes" id="UP000694387">
    <property type="component" value="Chromosome 24"/>
</dbReference>
<dbReference type="PANTHER" id="PTHR18820">
    <property type="entry name" value="LEG1"/>
    <property type="match status" value="1"/>
</dbReference>
<proteinExistence type="predicted"/>
<dbReference type="InterPro" id="IPR008499">
    <property type="entry name" value="Leg1"/>
</dbReference>
<keyword evidence="2" id="KW-1185">Reference proteome</keyword>